<evidence type="ECO:0000313" key="3">
    <source>
        <dbReference type="Proteomes" id="UP000789595"/>
    </source>
</evidence>
<dbReference type="EMBL" id="CAKKNE010000002">
    <property type="protein sequence ID" value="CAH0369143.1"/>
    <property type="molecule type" value="Genomic_DNA"/>
</dbReference>
<comment type="caution">
    <text evidence="2">The sequence shown here is derived from an EMBL/GenBank/DDBJ whole genome shotgun (WGS) entry which is preliminary data.</text>
</comment>
<protein>
    <submittedName>
        <fullName evidence="2">Uncharacterized protein</fullName>
    </submittedName>
</protein>
<name>A0A8J2SAU3_9STRA</name>
<organism evidence="2 3">
    <name type="scientific">Pelagomonas calceolata</name>
    <dbReference type="NCBI Taxonomy" id="35677"/>
    <lineage>
        <taxon>Eukaryota</taxon>
        <taxon>Sar</taxon>
        <taxon>Stramenopiles</taxon>
        <taxon>Ochrophyta</taxon>
        <taxon>Pelagophyceae</taxon>
        <taxon>Pelagomonadales</taxon>
        <taxon>Pelagomonadaceae</taxon>
        <taxon>Pelagomonas</taxon>
    </lineage>
</organism>
<evidence type="ECO:0000313" key="2">
    <source>
        <dbReference type="EMBL" id="CAH0369143.1"/>
    </source>
</evidence>
<dbReference type="AlphaFoldDB" id="A0A8J2SAU3"/>
<proteinExistence type="predicted"/>
<sequence>MSEFPGLEKWYLQKKPTLSIQDVALWQMLPPHPQRTKTPAVLRVALWNGHVRDVPVPDRSMTAGDVIRIICATEIHNPPYDETRLCVDGNPVAPFRSIIHCFDGTYKTEQPKHLINEDGSLQCSIIIDPCPAVASGIQHLEPWKRMRDADDASDVAHRTQIYHALREGRPLPQRPEVLEPHLMKPPNHFERDSSDPEPHSSKLRFDMFMKRRHEPNQKLLERGRGLIAGRNENKVRPLRSGRWKESFPKKVPCSYRWNEKNFMDEDTGKLSADPSTIDELYKPFLMSAKERRQRSRGGKRVSMADTDRPQTRGGTAVSEKRDAAADPLSPGDQESIDTLHGRHRRATVPRAMP</sequence>
<accession>A0A8J2SAU3</accession>
<evidence type="ECO:0000256" key="1">
    <source>
        <dbReference type="SAM" id="MobiDB-lite"/>
    </source>
</evidence>
<dbReference type="Proteomes" id="UP000789595">
    <property type="component" value="Unassembled WGS sequence"/>
</dbReference>
<feature type="region of interest" description="Disordered" evidence="1">
    <location>
        <begin position="168"/>
        <end position="201"/>
    </location>
</feature>
<feature type="region of interest" description="Disordered" evidence="1">
    <location>
        <begin position="287"/>
        <end position="353"/>
    </location>
</feature>
<feature type="compositionally biased region" description="Basic and acidic residues" evidence="1">
    <location>
        <begin position="176"/>
        <end position="201"/>
    </location>
</feature>
<keyword evidence="3" id="KW-1185">Reference proteome</keyword>
<gene>
    <name evidence="2" type="ORF">PECAL_2P22530</name>
</gene>
<reference evidence="2" key="1">
    <citation type="submission" date="2021-11" db="EMBL/GenBank/DDBJ databases">
        <authorList>
            <consortium name="Genoscope - CEA"/>
            <person name="William W."/>
        </authorList>
    </citation>
    <scope>NUCLEOTIDE SEQUENCE</scope>
</reference>